<dbReference type="InterPro" id="IPR014163">
    <property type="entry name" value="Tol-Pal_TolQ"/>
</dbReference>
<dbReference type="NCBIfam" id="TIGR02796">
    <property type="entry name" value="tolQ"/>
    <property type="match status" value="1"/>
</dbReference>
<dbReference type="GO" id="GO:0005886">
    <property type="term" value="C:plasma membrane"/>
    <property type="evidence" value="ECO:0007669"/>
    <property type="project" value="UniProtKB-SubCell"/>
</dbReference>
<protein>
    <recommendedName>
        <fullName evidence="10">Tol-Pal system protein TolQ</fullName>
    </recommendedName>
</protein>
<evidence type="ECO:0000256" key="6">
    <source>
        <dbReference type="ARBA" id="ARBA00022692"/>
    </source>
</evidence>
<evidence type="ECO:0000256" key="5">
    <source>
        <dbReference type="ARBA" id="ARBA00022618"/>
    </source>
</evidence>
<evidence type="ECO:0000256" key="8">
    <source>
        <dbReference type="ARBA" id="ARBA00023136"/>
    </source>
</evidence>
<reference evidence="12 13" key="1">
    <citation type="submission" date="2019-08" db="EMBL/GenBank/DDBJ databases">
        <title>Hyperibacter terrae gen. nov., sp. nov. and Hyperibacter viscosus sp. nov., two new members in the family Rhodospirillaceae isolated from the rhizosphere of Hypericum perforatum.</title>
        <authorList>
            <person name="Noviana Z."/>
        </authorList>
    </citation>
    <scope>NUCLEOTIDE SEQUENCE [LARGE SCALE GENOMIC DNA]</scope>
    <source>
        <strain evidence="12 13">R5913</strain>
    </source>
</reference>
<proteinExistence type="inferred from homology"/>
<comment type="function">
    <text evidence="10">Part of the Tol-Pal system, which plays a role in outer membrane invagination during cell division and is important for maintaining outer membrane integrity.</text>
</comment>
<keyword evidence="9 10" id="KW-0131">Cell cycle</keyword>
<dbReference type="GO" id="GO:0051301">
    <property type="term" value="P:cell division"/>
    <property type="evidence" value="ECO:0007669"/>
    <property type="project" value="UniProtKB-UniRule"/>
</dbReference>
<evidence type="ECO:0000256" key="7">
    <source>
        <dbReference type="ARBA" id="ARBA00022989"/>
    </source>
</evidence>
<dbReference type="PANTHER" id="PTHR30625">
    <property type="entry name" value="PROTEIN TOLQ"/>
    <property type="match status" value="1"/>
</dbReference>
<dbReference type="RefSeq" id="WP_151178932.1">
    <property type="nucleotide sequence ID" value="NZ_CP042906.1"/>
</dbReference>
<dbReference type="OrthoDB" id="9805133at2"/>
<keyword evidence="7 10" id="KW-1133">Transmembrane helix</keyword>
<sequence length="243" mass="26496">MENAAIDAAALAGSAPPSDLTIIGLFLQADIVVKIVILILVLASFWTWAIIFDKVIRIRRLTSLADKFEESFWSGGSLEELFDRISNRPPDPMSAIFVAAMREWRRSAAKGLLGTDQLRTNLQDRIERVMDITLGREMEQLERHLIYLASVGSSAPFIGLFGTVWGIMNSFASIAAAKNTTLAVVAPGIAEALFATALGLVAAIPAVLAYNKLSGDISRYGHRLEAFSGEFGAILSRQLEEKR</sequence>
<accession>A0A5J6MS03</accession>
<evidence type="ECO:0000259" key="11">
    <source>
        <dbReference type="Pfam" id="PF01618"/>
    </source>
</evidence>
<evidence type="ECO:0000256" key="4">
    <source>
        <dbReference type="ARBA" id="ARBA00022519"/>
    </source>
</evidence>
<feature type="transmembrane region" description="Helical" evidence="10">
    <location>
        <begin position="145"/>
        <end position="168"/>
    </location>
</feature>
<dbReference type="GO" id="GO:0017038">
    <property type="term" value="P:protein import"/>
    <property type="evidence" value="ECO:0007669"/>
    <property type="project" value="TreeGrafter"/>
</dbReference>
<keyword evidence="5 10" id="KW-0132">Cell division</keyword>
<keyword evidence="4 10" id="KW-0997">Cell inner membrane</keyword>
<dbReference type="KEGG" id="htq:FRZ44_41210"/>
<gene>
    <name evidence="10" type="primary">tolQ</name>
    <name evidence="12" type="ORF">FRZ44_41210</name>
</gene>
<comment type="subcellular location">
    <subcellularLocation>
        <location evidence="10">Cell inner membrane</location>
        <topology evidence="10">Multi-pass membrane protein</topology>
    </subcellularLocation>
    <subcellularLocation>
        <location evidence="1">Cell membrane</location>
        <topology evidence="1">Multi-pass membrane protein</topology>
    </subcellularLocation>
</comment>
<keyword evidence="8 10" id="KW-0472">Membrane</keyword>
<evidence type="ECO:0000256" key="3">
    <source>
        <dbReference type="ARBA" id="ARBA00022475"/>
    </source>
</evidence>
<comment type="similarity">
    <text evidence="2 10">Belongs to the ExbB/TolQ family.</text>
</comment>
<evidence type="ECO:0000256" key="10">
    <source>
        <dbReference type="HAMAP-Rule" id="MF_02202"/>
    </source>
</evidence>
<dbReference type="HAMAP" id="MF_02202">
    <property type="entry name" value="TolQ"/>
    <property type="match status" value="1"/>
</dbReference>
<dbReference type="PANTHER" id="PTHR30625:SF3">
    <property type="entry name" value="TOL-PAL SYSTEM PROTEIN TOLQ"/>
    <property type="match status" value="1"/>
</dbReference>
<feature type="domain" description="MotA/TolQ/ExbB proton channel" evidence="11">
    <location>
        <begin position="109"/>
        <end position="225"/>
    </location>
</feature>
<name>A0A5J6MS03_9PROT</name>
<evidence type="ECO:0000256" key="1">
    <source>
        <dbReference type="ARBA" id="ARBA00004651"/>
    </source>
</evidence>
<evidence type="ECO:0000256" key="9">
    <source>
        <dbReference type="ARBA" id="ARBA00023306"/>
    </source>
</evidence>
<dbReference type="InterPro" id="IPR002898">
    <property type="entry name" value="MotA_ExbB_proton_chnl"/>
</dbReference>
<evidence type="ECO:0000313" key="12">
    <source>
        <dbReference type="EMBL" id="QEX18810.1"/>
    </source>
</evidence>
<evidence type="ECO:0000313" key="13">
    <source>
        <dbReference type="Proteomes" id="UP000326202"/>
    </source>
</evidence>
<dbReference type="AlphaFoldDB" id="A0A5J6MS03"/>
<keyword evidence="6 10" id="KW-0812">Transmembrane</keyword>
<keyword evidence="3 10" id="KW-1003">Cell membrane</keyword>
<dbReference type="GO" id="GO:0043213">
    <property type="term" value="P:bacteriocin transport"/>
    <property type="evidence" value="ECO:0007669"/>
    <property type="project" value="InterPro"/>
</dbReference>
<feature type="transmembrane region" description="Helical" evidence="10">
    <location>
        <begin position="31"/>
        <end position="52"/>
    </location>
</feature>
<dbReference type="Pfam" id="PF01618">
    <property type="entry name" value="MotA_ExbB"/>
    <property type="match status" value="1"/>
</dbReference>
<feature type="transmembrane region" description="Helical" evidence="10">
    <location>
        <begin position="188"/>
        <end position="210"/>
    </location>
</feature>
<comment type="subunit">
    <text evidence="10">The Tol-Pal system is composed of five core proteins: the inner membrane proteins TolA, TolQ and TolR, the periplasmic protein TolB and the outer membrane protein Pal. They form a network linking the inner and outer membranes and the peptidoglycan layer.</text>
</comment>
<dbReference type="EMBL" id="CP042906">
    <property type="protein sequence ID" value="QEX18810.1"/>
    <property type="molecule type" value="Genomic_DNA"/>
</dbReference>
<dbReference type="Proteomes" id="UP000326202">
    <property type="component" value="Chromosome"/>
</dbReference>
<keyword evidence="13" id="KW-1185">Reference proteome</keyword>
<organism evidence="12 13">
    <name type="scientific">Hypericibacter terrae</name>
    <dbReference type="NCBI Taxonomy" id="2602015"/>
    <lineage>
        <taxon>Bacteria</taxon>
        <taxon>Pseudomonadati</taxon>
        <taxon>Pseudomonadota</taxon>
        <taxon>Alphaproteobacteria</taxon>
        <taxon>Rhodospirillales</taxon>
        <taxon>Dongiaceae</taxon>
        <taxon>Hypericibacter</taxon>
    </lineage>
</organism>
<evidence type="ECO:0000256" key="2">
    <source>
        <dbReference type="ARBA" id="ARBA00010442"/>
    </source>
</evidence>
<dbReference type="InterPro" id="IPR050790">
    <property type="entry name" value="ExbB/TolQ_transport"/>
</dbReference>